<dbReference type="Proteomes" id="UP001366166">
    <property type="component" value="Chromosome"/>
</dbReference>
<dbReference type="GO" id="GO:0030234">
    <property type="term" value="F:enzyme regulator activity"/>
    <property type="evidence" value="ECO:0007669"/>
    <property type="project" value="InterPro"/>
</dbReference>
<dbReference type="PANTHER" id="PTHR30115">
    <property type="entry name" value="NITROGEN REGULATORY PROTEIN P-II"/>
    <property type="match status" value="1"/>
</dbReference>
<sequence length="128" mass="13949">MLKKIEAIIREDKLNDVKDSLHEVGIRGMNVFEIRGQGRQGGITLAGRSGTYQVDMLPKMQINIILSEDNVDETIAAILKGGRTGDAGDGLIFVYPVDEAVRIRTGERGHEAVVYPGDIDDKKKKGAA</sequence>
<dbReference type="Pfam" id="PF00543">
    <property type="entry name" value="P-II"/>
    <property type="match status" value="1"/>
</dbReference>
<proteinExistence type="predicted"/>
<evidence type="ECO:0000256" key="1">
    <source>
        <dbReference type="PIRSR" id="PIRSR602187-50"/>
    </source>
</evidence>
<name>A0AAU9EHC9_9BACT</name>
<reference evidence="3" key="1">
    <citation type="journal article" date="2023" name="Arch. Microbiol.">
        <title>Desulfoferula mesophilus gen. nov. sp. nov., a mesophilic sulfate-reducing bacterium isolated from a brackish lake sediment.</title>
        <authorList>
            <person name="Watanabe T."/>
            <person name="Yabe T."/>
            <person name="Tsuji J.M."/>
            <person name="Fukui M."/>
        </authorList>
    </citation>
    <scope>NUCLEOTIDE SEQUENCE [LARGE SCALE GENOMIC DNA]</scope>
    <source>
        <strain evidence="3">12FAK</strain>
    </source>
</reference>
<dbReference type="SMART" id="SM00938">
    <property type="entry name" value="P-II"/>
    <property type="match status" value="1"/>
</dbReference>
<dbReference type="InterPro" id="IPR011322">
    <property type="entry name" value="N-reg_PII-like_a/b"/>
</dbReference>
<dbReference type="Gene3D" id="3.30.70.120">
    <property type="match status" value="1"/>
</dbReference>
<dbReference type="GO" id="GO:0005829">
    <property type="term" value="C:cytosol"/>
    <property type="evidence" value="ECO:0007669"/>
    <property type="project" value="TreeGrafter"/>
</dbReference>
<dbReference type="KEGG" id="dmp:FAK_10500"/>
<dbReference type="PRINTS" id="PR00340">
    <property type="entry name" value="PIIGLNB"/>
</dbReference>
<evidence type="ECO:0000313" key="3">
    <source>
        <dbReference type="Proteomes" id="UP001366166"/>
    </source>
</evidence>
<keyword evidence="1" id="KW-0597">Phosphoprotein</keyword>
<accession>A0AAU9EHC9</accession>
<gene>
    <name evidence="2" type="ORF">FAK_10500</name>
</gene>
<dbReference type="AlphaFoldDB" id="A0AAU9EHC9"/>
<organism evidence="2 3">
    <name type="scientific">Desulfoferula mesophila</name>
    <dbReference type="NCBI Taxonomy" id="3058419"/>
    <lineage>
        <taxon>Bacteria</taxon>
        <taxon>Pseudomonadati</taxon>
        <taxon>Thermodesulfobacteriota</taxon>
        <taxon>Desulfarculia</taxon>
        <taxon>Desulfarculales</taxon>
        <taxon>Desulfarculaceae</taxon>
        <taxon>Desulfoferula</taxon>
    </lineage>
</organism>
<keyword evidence="3" id="KW-1185">Reference proteome</keyword>
<dbReference type="InterPro" id="IPR002187">
    <property type="entry name" value="N-reg_PII"/>
</dbReference>
<dbReference type="SUPFAM" id="SSF54913">
    <property type="entry name" value="GlnB-like"/>
    <property type="match status" value="1"/>
</dbReference>
<feature type="modified residue" description="O-UMP-tyrosine" evidence="1">
    <location>
        <position position="52"/>
    </location>
</feature>
<evidence type="ECO:0000313" key="2">
    <source>
        <dbReference type="EMBL" id="BEQ13984.1"/>
    </source>
</evidence>
<dbReference type="GO" id="GO:0005524">
    <property type="term" value="F:ATP binding"/>
    <property type="evidence" value="ECO:0007669"/>
    <property type="project" value="TreeGrafter"/>
</dbReference>
<dbReference type="GO" id="GO:0006808">
    <property type="term" value="P:regulation of nitrogen utilization"/>
    <property type="evidence" value="ECO:0007669"/>
    <property type="project" value="InterPro"/>
</dbReference>
<dbReference type="PANTHER" id="PTHR30115:SF11">
    <property type="entry name" value="NITROGEN REGULATORY PROTEIN P-II HOMOLOG"/>
    <property type="match status" value="1"/>
</dbReference>
<dbReference type="EMBL" id="AP028679">
    <property type="protein sequence ID" value="BEQ13984.1"/>
    <property type="molecule type" value="Genomic_DNA"/>
</dbReference>
<dbReference type="InterPro" id="IPR015867">
    <property type="entry name" value="N-reg_PII/ATP_PRibTrfase_C"/>
</dbReference>
<dbReference type="RefSeq" id="WP_338605711.1">
    <property type="nucleotide sequence ID" value="NZ_AP028679.1"/>
</dbReference>
<protein>
    <submittedName>
        <fullName evidence="2">Nitrogen regulatory protein P-II 1</fullName>
    </submittedName>
</protein>
<dbReference type="PROSITE" id="PS51343">
    <property type="entry name" value="PII_GLNB_DOM"/>
    <property type="match status" value="1"/>
</dbReference>